<dbReference type="WBParaSite" id="ES5_v2.g13309.t1">
    <property type="protein sequence ID" value="ES5_v2.g13309.t1"/>
    <property type="gene ID" value="ES5_v2.g13309"/>
</dbReference>
<evidence type="ECO:0000313" key="1">
    <source>
        <dbReference type="Proteomes" id="UP000887579"/>
    </source>
</evidence>
<proteinExistence type="predicted"/>
<reference evidence="2" key="1">
    <citation type="submission" date="2022-11" db="UniProtKB">
        <authorList>
            <consortium name="WormBaseParasite"/>
        </authorList>
    </citation>
    <scope>IDENTIFICATION</scope>
</reference>
<name>A0AC34F7Y3_9BILA</name>
<accession>A0AC34F7Y3</accession>
<dbReference type="Proteomes" id="UP000887579">
    <property type="component" value="Unplaced"/>
</dbReference>
<protein>
    <submittedName>
        <fullName evidence="2">Uncharacterized protein</fullName>
    </submittedName>
</protein>
<evidence type="ECO:0000313" key="2">
    <source>
        <dbReference type="WBParaSite" id="ES5_v2.g13309.t1"/>
    </source>
</evidence>
<organism evidence="1 2">
    <name type="scientific">Panagrolaimus sp. ES5</name>
    <dbReference type="NCBI Taxonomy" id="591445"/>
    <lineage>
        <taxon>Eukaryota</taxon>
        <taxon>Metazoa</taxon>
        <taxon>Ecdysozoa</taxon>
        <taxon>Nematoda</taxon>
        <taxon>Chromadorea</taxon>
        <taxon>Rhabditida</taxon>
        <taxon>Tylenchina</taxon>
        <taxon>Panagrolaimomorpha</taxon>
        <taxon>Panagrolaimoidea</taxon>
        <taxon>Panagrolaimidae</taxon>
        <taxon>Panagrolaimus</taxon>
    </lineage>
</organism>
<sequence>MELEKLVECCSNAVKFEYAFLSNPTNFSSKSIRNLIKIPHFSTLKKFRLINIPDTVDIKLLLSFLKKTDLYVCLDFCEILSEDYRNQLNEYIFEILQDDSAYMFGPPSMKIPGIAFEIQLALFRKARKLNV</sequence>